<dbReference type="InterPro" id="IPR000835">
    <property type="entry name" value="HTH_MarR-typ"/>
</dbReference>
<dbReference type="GO" id="GO:0003677">
    <property type="term" value="F:DNA binding"/>
    <property type="evidence" value="ECO:0007669"/>
    <property type="project" value="UniProtKB-KW"/>
</dbReference>
<dbReference type="PANTHER" id="PTHR33164">
    <property type="entry name" value="TRANSCRIPTIONAL REGULATOR, MARR FAMILY"/>
    <property type="match status" value="1"/>
</dbReference>
<evidence type="ECO:0000313" key="3">
    <source>
        <dbReference type="Proteomes" id="UP000199341"/>
    </source>
</evidence>
<dbReference type="SMART" id="SM00347">
    <property type="entry name" value="HTH_MARR"/>
    <property type="match status" value="1"/>
</dbReference>
<accession>A0A1H0RUD6</accession>
<dbReference type="InterPro" id="IPR036388">
    <property type="entry name" value="WH-like_DNA-bd_sf"/>
</dbReference>
<sequence length="165" mass="18242">MVSNDAVSHDGTPAALRDDFLLAGRTGFLFHRAALLLAEDVERALLTAGMRTRYFFVLASLAGGPTLSQQDLSRLLNLDPTTVVTVIDEMEHNGHVERRRSAADRRRYELFLTDDGRETLAKAEQIAFDAESAYFSGLGDDERTALVATLRRVLEGRWPASVCTT</sequence>
<organism evidence="2 3">
    <name type="scientific">Actinacidiphila guanduensis</name>
    <dbReference type="NCBI Taxonomy" id="310781"/>
    <lineage>
        <taxon>Bacteria</taxon>
        <taxon>Bacillati</taxon>
        <taxon>Actinomycetota</taxon>
        <taxon>Actinomycetes</taxon>
        <taxon>Kitasatosporales</taxon>
        <taxon>Streptomycetaceae</taxon>
        <taxon>Actinacidiphila</taxon>
    </lineage>
</organism>
<evidence type="ECO:0000259" key="1">
    <source>
        <dbReference type="PROSITE" id="PS50995"/>
    </source>
</evidence>
<dbReference type="Proteomes" id="UP000199341">
    <property type="component" value="Unassembled WGS sequence"/>
</dbReference>
<feature type="domain" description="HTH marR-type" evidence="1">
    <location>
        <begin position="23"/>
        <end position="155"/>
    </location>
</feature>
<dbReference type="PRINTS" id="PR00598">
    <property type="entry name" value="HTHMARR"/>
</dbReference>
<keyword evidence="3" id="KW-1185">Reference proteome</keyword>
<name>A0A1H0RUD6_9ACTN</name>
<reference evidence="2 3" key="1">
    <citation type="submission" date="2016-10" db="EMBL/GenBank/DDBJ databases">
        <authorList>
            <person name="de Groot N.N."/>
        </authorList>
    </citation>
    <scope>NUCLEOTIDE SEQUENCE [LARGE SCALE GENOMIC DNA]</scope>
    <source>
        <strain evidence="2 3">CGMCC 4.2022</strain>
    </source>
</reference>
<dbReference type="STRING" id="310781.SAMN05216259_12415"/>
<dbReference type="PANTHER" id="PTHR33164:SF89">
    <property type="entry name" value="MARR FAMILY REGULATORY PROTEIN"/>
    <property type="match status" value="1"/>
</dbReference>
<dbReference type="EMBL" id="FNIE01000024">
    <property type="protein sequence ID" value="SDP33181.1"/>
    <property type="molecule type" value="Genomic_DNA"/>
</dbReference>
<dbReference type="GO" id="GO:0006950">
    <property type="term" value="P:response to stress"/>
    <property type="evidence" value="ECO:0007669"/>
    <property type="project" value="TreeGrafter"/>
</dbReference>
<dbReference type="OrthoDB" id="4463574at2"/>
<dbReference type="SUPFAM" id="SSF46785">
    <property type="entry name" value="Winged helix' DNA-binding domain"/>
    <property type="match status" value="1"/>
</dbReference>
<evidence type="ECO:0000313" key="2">
    <source>
        <dbReference type="EMBL" id="SDP33181.1"/>
    </source>
</evidence>
<keyword evidence="2" id="KW-0238">DNA-binding</keyword>
<dbReference type="InterPro" id="IPR036390">
    <property type="entry name" value="WH_DNA-bd_sf"/>
</dbReference>
<dbReference type="AlphaFoldDB" id="A0A1H0RUD6"/>
<dbReference type="GO" id="GO:0003700">
    <property type="term" value="F:DNA-binding transcription factor activity"/>
    <property type="evidence" value="ECO:0007669"/>
    <property type="project" value="InterPro"/>
</dbReference>
<dbReference type="Pfam" id="PF12802">
    <property type="entry name" value="MarR_2"/>
    <property type="match status" value="1"/>
</dbReference>
<dbReference type="InterPro" id="IPR039422">
    <property type="entry name" value="MarR/SlyA-like"/>
</dbReference>
<proteinExistence type="predicted"/>
<dbReference type="Gene3D" id="1.10.10.10">
    <property type="entry name" value="Winged helix-like DNA-binding domain superfamily/Winged helix DNA-binding domain"/>
    <property type="match status" value="1"/>
</dbReference>
<dbReference type="PROSITE" id="PS50995">
    <property type="entry name" value="HTH_MARR_2"/>
    <property type="match status" value="1"/>
</dbReference>
<protein>
    <submittedName>
        <fullName evidence="2">DNA-binding transcriptional regulator, MarR family</fullName>
    </submittedName>
</protein>
<dbReference type="RefSeq" id="WP_093788379.1">
    <property type="nucleotide sequence ID" value="NZ_FNIE01000024.1"/>
</dbReference>
<gene>
    <name evidence="2" type="ORF">SAMN05216259_12415</name>
</gene>